<dbReference type="Pfam" id="PF04480">
    <property type="entry name" value="DUF559"/>
    <property type="match status" value="1"/>
</dbReference>
<dbReference type="InterPro" id="IPR007569">
    <property type="entry name" value="DUF559"/>
</dbReference>
<reference evidence="2 3" key="1">
    <citation type="submission" date="2022-06" db="EMBL/GenBank/DDBJ databases">
        <title>Paraconexibacter antarcticus.</title>
        <authorList>
            <person name="Kim C.S."/>
        </authorList>
    </citation>
    <scope>NUCLEOTIDE SEQUENCE [LARGE SCALE GENOMIC DNA]</scope>
    <source>
        <strain evidence="2 3">02-257</strain>
    </source>
</reference>
<evidence type="ECO:0000313" key="2">
    <source>
        <dbReference type="EMBL" id="UTI64485.1"/>
    </source>
</evidence>
<proteinExistence type="predicted"/>
<gene>
    <name evidence="2" type="ORF">NBH00_24505</name>
</gene>
<dbReference type="RefSeq" id="WP_254571186.1">
    <property type="nucleotide sequence ID" value="NZ_CP098502.1"/>
</dbReference>
<name>A0ABY5DV06_9ACTN</name>
<feature type="domain" description="DUF559" evidence="1">
    <location>
        <begin position="198"/>
        <end position="284"/>
    </location>
</feature>
<accession>A0ABY5DV06</accession>
<evidence type="ECO:0000313" key="3">
    <source>
        <dbReference type="Proteomes" id="UP001056035"/>
    </source>
</evidence>
<keyword evidence="3" id="KW-1185">Reference proteome</keyword>
<dbReference type="Gene3D" id="3.40.960.10">
    <property type="entry name" value="VSR Endonuclease"/>
    <property type="match status" value="1"/>
</dbReference>
<dbReference type="Proteomes" id="UP001056035">
    <property type="component" value="Chromosome"/>
</dbReference>
<protein>
    <submittedName>
        <fullName evidence="2">DUF559 domain-containing protein</fullName>
    </submittedName>
</protein>
<evidence type="ECO:0000259" key="1">
    <source>
        <dbReference type="Pfam" id="PF04480"/>
    </source>
</evidence>
<dbReference type="EMBL" id="CP098502">
    <property type="protein sequence ID" value="UTI64485.1"/>
    <property type="molecule type" value="Genomic_DNA"/>
</dbReference>
<sequence length="301" mass="33529">MGTLRLTPREERLLNLANRQFGLLRSSDLLAAGLTDAQLQTRREACRLTRVHAGVYAFGHTALRDEGHWLAAQWACGPSATLSHHSAAGYHGWPVEPDGDVHVSVTGTIRSRTGLRVHRVATLDGADVFRPSPFRVTAIPRTLVDLADVLPWPAYRALADSLPRLHVAGIRAAQERAPGRAGRGLVSRLVEADDAHTKSEFERRFWRFLKAHRLPLPDDLNAAVAGHTADCVYRTEPRLVVELDGRAFHERRAQMRADRHRDTDYQLAGFRVLRLVWDDLHPDEAARTARRVARMLGSGAA</sequence>
<organism evidence="2 3">
    <name type="scientific">Paraconexibacter antarcticus</name>
    <dbReference type="NCBI Taxonomy" id="2949664"/>
    <lineage>
        <taxon>Bacteria</taxon>
        <taxon>Bacillati</taxon>
        <taxon>Actinomycetota</taxon>
        <taxon>Thermoleophilia</taxon>
        <taxon>Solirubrobacterales</taxon>
        <taxon>Paraconexibacteraceae</taxon>
        <taxon>Paraconexibacter</taxon>
    </lineage>
</organism>